<feature type="region of interest" description="Disordered" evidence="1">
    <location>
        <begin position="53"/>
        <end position="73"/>
    </location>
</feature>
<sequence length="110" mass="11593">MSRDSCHGDRPSDSSSNCSLCSLPAPRSITDPALEGTFCCQGCLTVARTLENGVRSSSASRTEKGRRGDGRDAVESPLAVGAWAAWMREPWRIASLGFGGVLLILAVVVP</sequence>
<keyword evidence="2" id="KW-0472">Membrane</keyword>
<reference evidence="3" key="1">
    <citation type="submission" date="2022-06" db="EMBL/GenBank/DDBJ databases">
        <title>Natrinema sp. a new haloarchaeum isolate from saline soil.</title>
        <authorList>
            <person name="Strakova D."/>
            <person name="Galisteo C."/>
            <person name="Sanchez-Porro C."/>
            <person name="Ventosa A."/>
        </authorList>
    </citation>
    <scope>NUCLEOTIDE SEQUENCE</scope>
    <source>
        <strain evidence="3">S1CR25-10</strain>
    </source>
</reference>
<organism evidence="3 4">
    <name type="scientific">Natrinema salsiterrestre</name>
    <dbReference type="NCBI Taxonomy" id="2950540"/>
    <lineage>
        <taxon>Archaea</taxon>
        <taxon>Methanobacteriati</taxon>
        <taxon>Methanobacteriota</taxon>
        <taxon>Stenosarchaea group</taxon>
        <taxon>Halobacteria</taxon>
        <taxon>Halobacteriales</taxon>
        <taxon>Natrialbaceae</taxon>
        <taxon>Natrinema</taxon>
    </lineage>
</organism>
<gene>
    <name evidence="3" type="ORF">NDI89_06440</name>
</gene>
<dbReference type="RefSeq" id="WP_277520696.1">
    <property type="nucleotide sequence ID" value="NZ_JAMQOT010000002.1"/>
</dbReference>
<proteinExistence type="predicted"/>
<feature type="transmembrane region" description="Helical" evidence="2">
    <location>
        <begin position="91"/>
        <end position="109"/>
    </location>
</feature>
<evidence type="ECO:0000256" key="1">
    <source>
        <dbReference type="SAM" id="MobiDB-lite"/>
    </source>
</evidence>
<keyword evidence="2" id="KW-0812">Transmembrane</keyword>
<keyword evidence="2" id="KW-1133">Transmembrane helix</keyword>
<evidence type="ECO:0000256" key="2">
    <source>
        <dbReference type="SAM" id="Phobius"/>
    </source>
</evidence>
<dbReference type="Proteomes" id="UP001154061">
    <property type="component" value="Unassembled WGS sequence"/>
</dbReference>
<feature type="compositionally biased region" description="Basic and acidic residues" evidence="1">
    <location>
        <begin position="61"/>
        <end position="73"/>
    </location>
</feature>
<protein>
    <submittedName>
        <fullName evidence="3">Uncharacterized protein</fullName>
    </submittedName>
</protein>
<dbReference type="EMBL" id="JAMQOT010000002">
    <property type="protein sequence ID" value="MDF9745222.1"/>
    <property type="molecule type" value="Genomic_DNA"/>
</dbReference>
<keyword evidence="4" id="KW-1185">Reference proteome</keyword>
<comment type="caution">
    <text evidence="3">The sequence shown here is derived from an EMBL/GenBank/DDBJ whole genome shotgun (WGS) entry which is preliminary data.</text>
</comment>
<accession>A0A9Q4L0B3</accession>
<evidence type="ECO:0000313" key="4">
    <source>
        <dbReference type="Proteomes" id="UP001154061"/>
    </source>
</evidence>
<evidence type="ECO:0000313" key="3">
    <source>
        <dbReference type="EMBL" id="MDF9745222.1"/>
    </source>
</evidence>
<name>A0A9Q4L0B3_9EURY</name>
<dbReference type="AlphaFoldDB" id="A0A9Q4L0B3"/>